<dbReference type="Gene3D" id="3.40.50.620">
    <property type="entry name" value="HUPs"/>
    <property type="match status" value="1"/>
</dbReference>
<evidence type="ECO:0000313" key="1">
    <source>
        <dbReference type="EMBL" id="QCQ21733.1"/>
    </source>
</evidence>
<protein>
    <submittedName>
        <fullName evidence="1">Universal stress protein</fullName>
    </submittedName>
</protein>
<gene>
    <name evidence="1" type="ORF">FDQ92_05795</name>
</gene>
<sequence length="192" mass="21701">MLKKIKGLVTGKRRPDGRQVDITKAGNIKESFEIHMEAATYAEGGMHEAARQVMNAVDSARRKVLVVGHEDRFSKAVMDYALGFAERMGYEIVALNVLPLPKESPRVAPYCSLISREFTSSCEECAVAFRRECERRGIPFVHEVRMGRVEDCIREVHNETRGIEFVISEPDVPPEVVQDGERWVIPVYSLAH</sequence>
<proteinExistence type="predicted"/>
<reference evidence="1 2" key="2">
    <citation type="submission" date="2019-05" db="EMBL/GenBank/DDBJ databases">
        <authorList>
            <person name="Suflita J.M."/>
            <person name="Marks C.R."/>
        </authorList>
    </citation>
    <scope>NUCLEOTIDE SEQUENCE [LARGE SCALE GENOMIC DNA]</scope>
    <source>
        <strain evidence="1 2">ALDC</strain>
    </source>
</reference>
<dbReference type="EMBL" id="CP040098">
    <property type="protein sequence ID" value="QCQ21733.1"/>
    <property type="molecule type" value="Genomic_DNA"/>
</dbReference>
<dbReference type="AlphaFoldDB" id="A0A4P8L268"/>
<dbReference type="Proteomes" id="UP000298602">
    <property type="component" value="Chromosome"/>
</dbReference>
<dbReference type="SUPFAM" id="SSF52402">
    <property type="entry name" value="Adenine nucleotide alpha hydrolases-like"/>
    <property type="match status" value="1"/>
</dbReference>
<evidence type="ECO:0000313" key="2">
    <source>
        <dbReference type="Proteomes" id="UP000298602"/>
    </source>
</evidence>
<accession>A0A4P8L268</accession>
<dbReference type="InterPro" id="IPR014729">
    <property type="entry name" value="Rossmann-like_a/b/a_fold"/>
</dbReference>
<organism evidence="1 2">
    <name type="scientific">Desulfoglaeba alkanexedens ALDC</name>
    <dbReference type="NCBI Taxonomy" id="980445"/>
    <lineage>
        <taxon>Bacteria</taxon>
        <taxon>Pseudomonadati</taxon>
        <taxon>Thermodesulfobacteriota</taxon>
        <taxon>Syntrophobacteria</taxon>
        <taxon>Syntrophobacterales</taxon>
        <taxon>Syntrophobacteraceae</taxon>
        <taxon>Desulfoglaeba</taxon>
    </lineage>
</organism>
<reference evidence="1 2" key="1">
    <citation type="submission" date="2019-05" db="EMBL/GenBank/DDBJ databases">
        <title>The Complete Genome Sequence of the n-alkane-degrading Desulfoglaeba alkanexedens ALDC reveals multiple alkylsuccinate synthase gene clusters.</title>
        <authorList>
            <person name="Callaghan A.V."/>
            <person name="Davidova I.A."/>
            <person name="Duncan K.E."/>
            <person name="Morris B."/>
            <person name="McInerney M.J."/>
        </authorList>
    </citation>
    <scope>NUCLEOTIDE SEQUENCE [LARGE SCALE GENOMIC DNA]</scope>
    <source>
        <strain evidence="1 2">ALDC</strain>
    </source>
</reference>
<dbReference type="KEGG" id="dax:FDQ92_05795"/>
<name>A0A4P8L268_9BACT</name>
<dbReference type="RefSeq" id="WP_137423702.1">
    <property type="nucleotide sequence ID" value="NZ_CP040098.1"/>
</dbReference>
<keyword evidence="2" id="KW-1185">Reference proteome</keyword>
<dbReference type="OrthoDB" id="5418016at2"/>